<organism evidence="7 8">
    <name type="scientific">Mycena metata</name>
    <dbReference type="NCBI Taxonomy" id="1033252"/>
    <lineage>
        <taxon>Eukaryota</taxon>
        <taxon>Fungi</taxon>
        <taxon>Dikarya</taxon>
        <taxon>Basidiomycota</taxon>
        <taxon>Agaricomycotina</taxon>
        <taxon>Agaricomycetes</taxon>
        <taxon>Agaricomycetidae</taxon>
        <taxon>Agaricales</taxon>
        <taxon>Marasmiineae</taxon>
        <taxon>Mycenaceae</taxon>
        <taxon>Mycena</taxon>
    </lineage>
</organism>
<feature type="transmembrane region" description="Helical" evidence="5">
    <location>
        <begin position="139"/>
        <end position="165"/>
    </location>
</feature>
<proteinExistence type="inferred from homology"/>
<reference evidence="7" key="1">
    <citation type="submission" date="2023-03" db="EMBL/GenBank/DDBJ databases">
        <title>Massive genome expansion in bonnet fungi (Mycena s.s.) driven by repeated elements and novel gene families across ecological guilds.</title>
        <authorList>
            <consortium name="Lawrence Berkeley National Laboratory"/>
            <person name="Harder C.B."/>
            <person name="Miyauchi S."/>
            <person name="Viragh M."/>
            <person name="Kuo A."/>
            <person name="Thoen E."/>
            <person name="Andreopoulos B."/>
            <person name="Lu D."/>
            <person name="Skrede I."/>
            <person name="Drula E."/>
            <person name="Henrissat B."/>
            <person name="Morin E."/>
            <person name="Kohler A."/>
            <person name="Barry K."/>
            <person name="LaButti K."/>
            <person name="Morin E."/>
            <person name="Salamov A."/>
            <person name="Lipzen A."/>
            <person name="Mereny Z."/>
            <person name="Hegedus B."/>
            <person name="Baldrian P."/>
            <person name="Stursova M."/>
            <person name="Weitz H."/>
            <person name="Taylor A."/>
            <person name="Grigoriev I.V."/>
            <person name="Nagy L.G."/>
            <person name="Martin F."/>
            <person name="Kauserud H."/>
        </authorList>
    </citation>
    <scope>NUCLEOTIDE SEQUENCE</scope>
    <source>
        <strain evidence="7">CBHHK182m</strain>
    </source>
</reference>
<evidence type="ECO:0000256" key="6">
    <source>
        <dbReference type="SAM" id="SignalP"/>
    </source>
</evidence>
<dbReference type="GO" id="GO:0005375">
    <property type="term" value="F:copper ion transmembrane transporter activity"/>
    <property type="evidence" value="ECO:0007669"/>
    <property type="project" value="UniProtKB-UniRule"/>
</dbReference>
<dbReference type="GO" id="GO:0005886">
    <property type="term" value="C:plasma membrane"/>
    <property type="evidence" value="ECO:0007669"/>
    <property type="project" value="TreeGrafter"/>
</dbReference>
<dbReference type="PANTHER" id="PTHR12483:SF27">
    <property type="entry name" value="COPPER TRANSPORT PROTEIN CTR1"/>
    <property type="match status" value="1"/>
</dbReference>
<keyword evidence="2 5" id="KW-0812">Transmembrane</keyword>
<keyword evidence="6" id="KW-0732">Signal</keyword>
<comment type="caution">
    <text evidence="7">The sequence shown here is derived from an EMBL/GenBank/DDBJ whole genome shotgun (WGS) entry which is preliminary data.</text>
</comment>
<dbReference type="InterPro" id="IPR007274">
    <property type="entry name" value="Cop_transporter"/>
</dbReference>
<accession>A0AAD7HJW6</accession>
<protein>
    <recommendedName>
        <fullName evidence="5">Copper transport protein</fullName>
    </recommendedName>
</protein>
<evidence type="ECO:0000256" key="1">
    <source>
        <dbReference type="ARBA" id="ARBA00004141"/>
    </source>
</evidence>
<name>A0AAD7HJW6_9AGAR</name>
<keyword evidence="3 5" id="KW-1133">Transmembrane helix</keyword>
<evidence type="ECO:0000313" key="8">
    <source>
        <dbReference type="Proteomes" id="UP001215598"/>
    </source>
</evidence>
<keyword evidence="4 5" id="KW-0472">Membrane</keyword>
<keyword evidence="5" id="KW-0813">Transport</keyword>
<feature type="signal peptide" evidence="6">
    <location>
        <begin position="1"/>
        <end position="17"/>
    </location>
</feature>
<dbReference type="AlphaFoldDB" id="A0AAD7HJW6"/>
<keyword evidence="5" id="KW-0406">Ion transport</keyword>
<feature type="transmembrane region" description="Helical" evidence="5">
    <location>
        <begin position="49"/>
        <end position="75"/>
    </location>
</feature>
<evidence type="ECO:0000256" key="2">
    <source>
        <dbReference type="ARBA" id="ARBA00022692"/>
    </source>
</evidence>
<keyword evidence="5" id="KW-0187">Copper transport</keyword>
<keyword evidence="8" id="KW-1185">Reference proteome</keyword>
<gene>
    <name evidence="7" type="ORF">B0H16DRAFT_1334695</name>
</gene>
<evidence type="ECO:0000313" key="7">
    <source>
        <dbReference type="EMBL" id="KAJ7722394.1"/>
    </source>
</evidence>
<sequence>MSLTLLALLPLLTRVSAAVNGMDMSMDDGMTLATGMMMPMLHFTRGDTIWFMGWVPQSAGAMAGACIGLFLLALIDRWLAAVRAIMEVHWHEAGMRLRKKSVDVDDDKNGKIKKLRLRAPPFIAAHDVMRGAIHMAQATLAFAMMLVVMTFQAAYIITLALGLGIGEMLFGRYGAGAMAH</sequence>
<evidence type="ECO:0000256" key="4">
    <source>
        <dbReference type="ARBA" id="ARBA00023136"/>
    </source>
</evidence>
<feature type="chain" id="PRO_5042265494" description="Copper transport protein" evidence="6">
    <location>
        <begin position="18"/>
        <end position="180"/>
    </location>
</feature>
<dbReference type="PANTHER" id="PTHR12483">
    <property type="entry name" value="SOLUTE CARRIER FAMILY 31 COPPER TRANSPORTERS"/>
    <property type="match status" value="1"/>
</dbReference>
<dbReference type="Proteomes" id="UP001215598">
    <property type="component" value="Unassembled WGS sequence"/>
</dbReference>
<dbReference type="Pfam" id="PF04145">
    <property type="entry name" value="Ctr"/>
    <property type="match status" value="1"/>
</dbReference>
<evidence type="ECO:0000256" key="3">
    <source>
        <dbReference type="ARBA" id="ARBA00022989"/>
    </source>
</evidence>
<comment type="subcellular location">
    <subcellularLocation>
        <location evidence="1 5">Membrane</location>
        <topology evidence="1 5">Multi-pass membrane protein</topology>
    </subcellularLocation>
</comment>
<dbReference type="EMBL" id="JARKIB010000220">
    <property type="protein sequence ID" value="KAJ7722394.1"/>
    <property type="molecule type" value="Genomic_DNA"/>
</dbReference>
<keyword evidence="5" id="KW-0186">Copper</keyword>
<comment type="similarity">
    <text evidence="5">Belongs to the copper transporter (Ctr) (TC 1.A.56) family. SLC31A subfamily.</text>
</comment>
<evidence type="ECO:0000256" key="5">
    <source>
        <dbReference type="RuleBase" id="RU367022"/>
    </source>
</evidence>